<name>A0A5C3L606_COPMA</name>
<dbReference type="AlphaFoldDB" id="A0A5C3L606"/>
<keyword evidence="3" id="KW-1185">Reference proteome</keyword>
<dbReference type="Pfam" id="PF20151">
    <property type="entry name" value="DUF6533"/>
    <property type="match status" value="1"/>
</dbReference>
<evidence type="ECO:0000313" key="2">
    <source>
        <dbReference type="EMBL" id="TFK27576.1"/>
    </source>
</evidence>
<evidence type="ECO:0000259" key="1">
    <source>
        <dbReference type="Pfam" id="PF20151"/>
    </source>
</evidence>
<accession>A0A5C3L606</accession>
<sequence>MPPLLQYYFTLLVDWSTFKRINAYIHVSMMTLTIIDYLQTLHLEVKETTSDTDNLHLVCQQVKYVWNGPRSPMNVVLILARYAFLIIGPMGPYLTLVHRSICVNVAQSMSATYGYWGIFDVNRHPPVRSDSVSTGLFNLGRKTNFHGIPSAPFHYCPSWEIHAASKGRSICSISYCEAFNISGLCIVSRERNWKFGQCHGSHLYTVFFRDGAIYFVSLTMTALINTLMNLLAPYPSYGQCHPLYENDSSPTTSVGRGTYCRDIEELATTGSHSVPPLNLRTYVLRVTDEQPFMIRFSLDVDGIDETEQ</sequence>
<reference evidence="2 3" key="1">
    <citation type="journal article" date="2019" name="Nat. Ecol. Evol.">
        <title>Megaphylogeny resolves global patterns of mushroom evolution.</title>
        <authorList>
            <person name="Varga T."/>
            <person name="Krizsan K."/>
            <person name="Foldi C."/>
            <person name="Dima B."/>
            <person name="Sanchez-Garcia M."/>
            <person name="Sanchez-Ramirez S."/>
            <person name="Szollosi G.J."/>
            <person name="Szarkandi J.G."/>
            <person name="Papp V."/>
            <person name="Albert L."/>
            <person name="Andreopoulos W."/>
            <person name="Angelini C."/>
            <person name="Antonin V."/>
            <person name="Barry K.W."/>
            <person name="Bougher N.L."/>
            <person name="Buchanan P."/>
            <person name="Buyck B."/>
            <person name="Bense V."/>
            <person name="Catcheside P."/>
            <person name="Chovatia M."/>
            <person name="Cooper J."/>
            <person name="Damon W."/>
            <person name="Desjardin D."/>
            <person name="Finy P."/>
            <person name="Geml J."/>
            <person name="Haridas S."/>
            <person name="Hughes K."/>
            <person name="Justo A."/>
            <person name="Karasinski D."/>
            <person name="Kautmanova I."/>
            <person name="Kiss B."/>
            <person name="Kocsube S."/>
            <person name="Kotiranta H."/>
            <person name="LaButti K.M."/>
            <person name="Lechner B.E."/>
            <person name="Liimatainen K."/>
            <person name="Lipzen A."/>
            <person name="Lukacs Z."/>
            <person name="Mihaltcheva S."/>
            <person name="Morgado L.N."/>
            <person name="Niskanen T."/>
            <person name="Noordeloos M.E."/>
            <person name="Ohm R.A."/>
            <person name="Ortiz-Santana B."/>
            <person name="Ovrebo C."/>
            <person name="Racz N."/>
            <person name="Riley R."/>
            <person name="Savchenko A."/>
            <person name="Shiryaev A."/>
            <person name="Soop K."/>
            <person name="Spirin V."/>
            <person name="Szebenyi C."/>
            <person name="Tomsovsky M."/>
            <person name="Tulloss R.E."/>
            <person name="Uehling J."/>
            <person name="Grigoriev I.V."/>
            <person name="Vagvolgyi C."/>
            <person name="Papp T."/>
            <person name="Martin F.M."/>
            <person name="Miettinen O."/>
            <person name="Hibbett D.S."/>
            <person name="Nagy L.G."/>
        </authorList>
    </citation>
    <scope>NUCLEOTIDE SEQUENCE [LARGE SCALE GENOMIC DNA]</scope>
    <source>
        <strain evidence="2 3">CBS 121175</strain>
    </source>
</reference>
<organism evidence="2 3">
    <name type="scientific">Coprinopsis marcescibilis</name>
    <name type="common">Agaric fungus</name>
    <name type="synonym">Psathyrella marcescibilis</name>
    <dbReference type="NCBI Taxonomy" id="230819"/>
    <lineage>
        <taxon>Eukaryota</taxon>
        <taxon>Fungi</taxon>
        <taxon>Dikarya</taxon>
        <taxon>Basidiomycota</taxon>
        <taxon>Agaricomycotina</taxon>
        <taxon>Agaricomycetes</taxon>
        <taxon>Agaricomycetidae</taxon>
        <taxon>Agaricales</taxon>
        <taxon>Agaricineae</taxon>
        <taxon>Psathyrellaceae</taxon>
        <taxon>Coprinopsis</taxon>
    </lineage>
</organism>
<protein>
    <recommendedName>
        <fullName evidence="1">DUF6533 domain-containing protein</fullName>
    </recommendedName>
</protein>
<dbReference type="EMBL" id="ML210163">
    <property type="protein sequence ID" value="TFK27576.1"/>
    <property type="molecule type" value="Genomic_DNA"/>
</dbReference>
<dbReference type="Proteomes" id="UP000307440">
    <property type="component" value="Unassembled WGS sequence"/>
</dbReference>
<proteinExistence type="predicted"/>
<evidence type="ECO:0000313" key="3">
    <source>
        <dbReference type="Proteomes" id="UP000307440"/>
    </source>
</evidence>
<feature type="domain" description="DUF6533" evidence="1">
    <location>
        <begin position="24"/>
        <end position="86"/>
    </location>
</feature>
<dbReference type="InterPro" id="IPR045340">
    <property type="entry name" value="DUF6533"/>
</dbReference>
<gene>
    <name evidence="2" type="ORF">FA15DRAFT_723032</name>
</gene>
<dbReference type="OrthoDB" id="2638860at2759"/>